<evidence type="ECO:0000313" key="3">
    <source>
        <dbReference type="EMBL" id="BBW99226.1"/>
    </source>
</evidence>
<dbReference type="KEGG" id="mmor:MMOR_01630"/>
<keyword evidence="2" id="KW-0456">Lyase</keyword>
<dbReference type="CDD" id="cd03416">
    <property type="entry name" value="CbiX_SirB_N"/>
    <property type="match status" value="1"/>
</dbReference>
<name>A0AAD1H5C4_9MYCO</name>
<dbReference type="InterPro" id="IPR002762">
    <property type="entry name" value="CbiX-like"/>
</dbReference>
<dbReference type="EMBL" id="AP022560">
    <property type="protein sequence ID" value="BBW99226.1"/>
    <property type="molecule type" value="Genomic_DNA"/>
</dbReference>
<sequence>MSSPAAHVLVAHGTRKQSGIALIGDLAHSVSVALGTGVHVAFVDVLGPTPSEVLRNLDTPAVVVPAFLSRGYHVNTDIPEHAAASGHPDVVIAEALGPSPQLGRILADRLVECGWRPADSVVLAAAGTSNPLAQTDLRRVAALLSAVIGDRVELAFAATGEPTVADAVARLRRRGARRVVVASYLLSDGLFQDRLRCSGADAVTEPLGSHSAMVRLIVSRFRRARLAIAV</sequence>
<dbReference type="Proteomes" id="UP000466681">
    <property type="component" value="Chromosome"/>
</dbReference>
<reference evidence="3 4" key="1">
    <citation type="journal article" date="2019" name="Emerg. Microbes Infect.">
        <title>Comprehensive subspecies identification of 175 nontuberculous mycobacteria species based on 7547 genomic profiles.</title>
        <authorList>
            <person name="Matsumoto Y."/>
            <person name="Kinjo T."/>
            <person name="Motooka D."/>
            <person name="Nabeya D."/>
            <person name="Jung N."/>
            <person name="Uechi K."/>
            <person name="Horii T."/>
            <person name="Iida T."/>
            <person name="Fujita J."/>
            <person name="Nakamura S."/>
        </authorList>
    </citation>
    <scope>NUCLEOTIDE SEQUENCE [LARGE SCALE GENOMIC DNA]</scope>
    <source>
        <strain evidence="3 4">JCM 6375</strain>
    </source>
</reference>
<evidence type="ECO:0000256" key="1">
    <source>
        <dbReference type="ARBA" id="ARBA00022723"/>
    </source>
</evidence>
<dbReference type="AlphaFoldDB" id="A0AAD1H5C4"/>
<evidence type="ECO:0000313" key="4">
    <source>
        <dbReference type="Proteomes" id="UP000466681"/>
    </source>
</evidence>
<evidence type="ECO:0000256" key="2">
    <source>
        <dbReference type="ARBA" id="ARBA00023239"/>
    </source>
</evidence>
<dbReference type="SUPFAM" id="SSF53800">
    <property type="entry name" value="Chelatase"/>
    <property type="match status" value="1"/>
</dbReference>
<dbReference type="Gene3D" id="3.40.50.1400">
    <property type="match status" value="2"/>
</dbReference>
<accession>A0AAD1H5C4</accession>
<gene>
    <name evidence="3" type="ORF">MMOR_01630</name>
</gene>
<dbReference type="PANTHER" id="PTHR33542">
    <property type="entry name" value="SIROHYDROCHLORIN FERROCHELATASE, CHLOROPLASTIC"/>
    <property type="match status" value="1"/>
</dbReference>
<dbReference type="Pfam" id="PF01903">
    <property type="entry name" value="CbiX"/>
    <property type="match status" value="2"/>
</dbReference>
<dbReference type="GO" id="GO:0016829">
    <property type="term" value="F:lyase activity"/>
    <property type="evidence" value="ECO:0007669"/>
    <property type="project" value="UniProtKB-KW"/>
</dbReference>
<keyword evidence="4" id="KW-1185">Reference proteome</keyword>
<protein>
    <submittedName>
        <fullName evidence="3">Cobalamin biosynthesis protein CbiX</fullName>
    </submittedName>
</protein>
<keyword evidence="1" id="KW-0479">Metal-binding</keyword>
<organism evidence="3 4">
    <name type="scientific">Mycolicibacterium moriokaense</name>
    <dbReference type="NCBI Taxonomy" id="39691"/>
    <lineage>
        <taxon>Bacteria</taxon>
        <taxon>Bacillati</taxon>
        <taxon>Actinomycetota</taxon>
        <taxon>Actinomycetes</taxon>
        <taxon>Mycobacteriales</taxon>
        <taxon>Mycobacteriaceae</taxon>
        <taxon>Mycolicibacterium</taxon>
    </lineage>
</organism>
<dbReference type="RefSeq" id="WP_083152991.1">
    <property type="nucleotide sequence ID" value="NZ_AP022560.1"/>
</dbReference>
<proteinExistence type="predicted"/>
<dbReference type="InterPro" id="IPR050963">
    <property type="entry name" value="Sirohydro_Cobaltochel/CbiX"/>
</dbReference>
<dbReference type="PANTHER" id="PTHR33542:SF5">
    <property type="entry name" value="FERROCHELATASE CHE1"/>
    <property type="match status" value="1"/>
</dbReference>
<dbReference type="GO" id="GO:0046872">
    <property type="term" value="F:metal ion binding"/>
    <property type="evidence" value="ECO:0007669"/>
    <property type="project" value="UniProtKB-KW"/>
</dbReference>